<comment type="similarity">
    <text evidence="1">Belongs to the eukaryotic/archaeal RNase P protein component 2 family.</text>
</comment>
<dbReference type="Gene3D" id="3.30.70.3250">
    <property type="entry name" value="Ribonuclease P, Pop5 subunit"/>
    <property type="match status" value="1"/>
</dbReference>
<dbReference type="GO" id="GO:0001682">
    <property type="term" value="P:tRNA 5'-leader removal"/>
    <property type="evidence" value="ECO:0007669"/>
    <property type="project" value="InterPro"/>
</dbReference>
<feature type="non-terminal residue" evidence="3">
    <location>
        <position position="1"/>
    </location>
</feature>
<reference evidence="3" key="1">
    <citation type="journal article" date="2018" name="J. Proteomics">
        <title>Exploring the molecular complexity of Triatoma dimidiata sialome.</title>
        <authorList>
            <person name="Santiago P.B."/>
            <person name="de Araujo C.N."/>
            <person name="Charneau S."/>
            <person name="Bastos I.M.D."/>
            <person name="Assumpcao T.C.F."/>
            <person name="Queiroz R.M.L."/>
            <person name="Praca Y.R."/>
            <person name="Cordeiro T.M."/>
            <person name="Garcia C.H.S."/>
            <person name="da Silva I.G."/>
            <person name="Raiol T."/>
            <person name="Motta F.N."/>
            <person name="de Araujo Oliveira J.V."/>
            <person name="de Sousa M.V."/>
            <person name="Ribeiro J.M.C."/>
            <person name="de Santana J.M."/>
        </authorList>
    </citation>
    <scope>NUCLEOTIDE SEQUENCE</scope>
    <source>
        <strain evidence="3">Santander</strain>
        <tissue evidence="3">Salivary glands</tissue>
    </source>
</reference>
<protein>
    <submittedName>
        <fullName evidence="3">Putative ribonuclease p protein subunit p14</fullName>
    </submittedName>
</protein>
<evidence type="ECO:0000256" key="2">
    <source>
        <dbReference type="ARBA" id="ARBA00022694"/>
    </source>
</evidence>
<keyword evidence="2" id="KW-0819">tRNA processing</keyword>
<dbReference type="EMBL" id="GECL01001401">
    <property type="protein sequence ID" value="JAP04723.1"/>
    <property type="molecule type" value="Transcribed_RNA"/>
</dbReference>
<dbReference type="InterPro" id="IPR002759">
    <property type="entry name" value="Pop5/Rpp14/Rnp2-like"/>
</dbReference>
<name>A0A0V0G9B0_TRIDM</name>
<sequence>KDPPQYYYVKFDLCERREAVECKRLITEAVKTLFGEVGASRPFDLVQYSDEDNSGVLRIPSDWLVEVRAAMMIDSRFQIKRVASSALSLIANSRTYQHTQQASHQTRKRKRSSSTFYEIQRKIQILHYPKNDKTLCR</sequence>
<evidence type="ECO:0000313" key="3">
    <source>
        <dbReference type="EMBL" id="JAP04723.1"/>
    </source>
</evidence>
<dbReference type="Pfam" id="PF01900">
    <property type="entry name" value="RNase_P_Rpp14"/>
    <property type="match status" value="1"/>
</dbReference>
<dbReference type="InterPro" id="IPR038085">
    <property type="entry name" value="Rnp2-like_sf"/>
</dbReference>
<organism evidence="3">
    <name type="scientific">Triatoma dimidiata</name>
    <name type="common">Kissing bug</name>
    <name type="synonym">Meccus dimidiatus</name>
    <dbReference type="NCBI Taxonomy" id="72491"/>
    <lineage>
        <taxon>Eukaryota</taxon>
        <taxon>Metazoa</taxon>
        <taxon>Ecdysozoa</taxon>
        <taxon>Arthropoda</taxon>
        <taxon>Hexapoda</taxon>
        <taxon>Insecta</taxon>
        <taxon>Pterygota</taxon>
        <taxon>Neoptera</taxon>
        <taxon>Paraneoptera</taxon>
        <taxon>Hemiptera</taxon>
        <taxon>Heteroptera</taxon>
        <taxon>Panheteroptera</taxon>
        <taxon>Cimicomorpha</taxon>
        <taxon>Reduviidae</taxon>
        <taxon>Triatominae</taxon>
        <taxon>Triatoma</taxon>
    </lineage>
</organism>
<proteinExistence type="inferred from homology"/>
<accession>A0A0V0G9B0</accession>
<dbReference type="SUPFAM" id="SSF160350">
    <property type="entry name" value="Rnp2-like"/>
    <property type="match status" value="1"/>
</dbReference>
<dbReference type="GO" id="GO:0030677">
    <property type="term" value="C:ribonuclease P complex"/>
    <property type="evidence" value="ECO:0007669"/>
    <property type="project" value="InterPro"/>
</dbReference>
<dbReference type="AlphaFoldDB" id="A0A0V0G9B0"/>
<evidence type="ECO:0000256" key="1">
    <source>
        <dbReference type="ARBA" id="ARBA00010800"/>
    </source>
</evidence>